<proteinExistence type="predicted"/>
<feature type="compositionally biased region" description="Low complexity" evidence="1">
    <location>
        <begin position="132"/>
        <end position="152"/>
    </location>
</feature>
<reference evidence="2 3" key="1">
    <citation type="submission" date="2020-08" db="EMBL/GenBank/DDBJ databases">
        <title>Functional genomics of gut bacteria from endangered species of beetles.</title>
        <authorList>
            <person name="Carlos-Shanley C."/>
        </authorList>
    </citation>
    <scope>NUCLEOTIDE SEQUENCE [LARGE SCALE GENOMIC DNA]</scope>
    <source>
        <strain evidence="2 3">S00202</strain>
    </source>
</reference>
<dbReference type="RefSeq" id="WP_184685497.1">
    <property type="nucleotide sequence ID" value="NZ_JACHLL010000008.1"/>
</dbReference>
<dbReference type="Proteomes" id="UP000557193">
    <property type="component" value="Unassembled WGS sequence"/>
</dbReference>
<dbReference type="AlphaFoldDB" id="A0A7X0EW04"/>
<organism evidence="2 3">
    <name type="scientific">Pseudomonas fluvialis</name>
    <dbReference type="NCBI Taxonomy" id="1793966"/>
    <lineage>
        <taxon>Bacteria</taxon>
        <taxon>Pseudomonadati</taxon>
        <taxon>Pseudomonadota</taxon>
        <taxon>Gammaproteobacteria</taxon>
        <taxon>Pseudomonadales</taxon>
        <taxon>Pseudomonadaceae</taxon>
        <taxon>Pseudomonas</taxon>
    </lineage>
</organism>
<keyword evidence="3" id="KW-1185">Reference proteome</keyword>
<name>A0A7X0EW04_9PSED</name>
<feature type="region of interest" description="Disordered" evidence="1">
    <location>
        <begin position="194"/>
        <end position="216"/>
    </location>
</feature>
<sequence>MSTRPPADQPHLAEEALEAQLLTHFRQHSQGEPSAELDARILAAGTAEALRAKPAQGGWQNWLQRLLAPSGMAALAGVACVGLAVSLTWRTLQEPAAQMPLEVSQPMSAPIPEPVPAAASAPAPVTEEAAAFSDSLPAADSSMASSSTANRAMAKREAPVAAQRSAERTAAAPAASEPAKKSLLLPADPPVQMMAAPAGASSEELAKAKSSAPSLEDSLRQLRQLRESGQQDAAAALLVDLQQRYPQRDIEAELLRLPR</sequence>
<evidence type="ECO:0000256" key="1">
    <source>
        <dbReference type="SAM" id="MobiDB-lite"/>
    </source>
</evidence>
<protein>
    <submittedName>
        <fullName evidence="2">Uncharacterized protein</fullName>
    </submittedName>
</protein>
<evidence type="ECO:0000313" key="3">
    <source>
        <dbReference type="Proteomes" id="UP000557193"/>
    </source>
</evidence>
<feature type="compositionally biased region" description="Low complexity" evidence="1">
    <location>
        <begin position="161"/>
        <end position="177"/>
    </location>
</feature>
<feature type="compositionally biased region" description="Low complexity" evidence="1">
    <location>
        <begin position="198"/>
        <end position="216"/>
    </location>
</feature>
<gene>
    <name evidence="2" type="ORF">HNP49_003542</name>
</gene>
<feature type="region of interest" description="Disordered" evidence="1">
    <location>
        <begin position="132"/>
        <end position="181"/>
    </location>
</feature>
<evidence type="ECO:0000313" key="2">
    <source>
        <dbReference type="EMBL" id="MBB6343340.1"/>
    </source>
</evidence>
<accession>A0A7X0EW04</accession>
<dbReference type="EMBL" id="JACHLL010000008">
    <property type="protein sequence ID" value="MBB6343340.1"/>
    <property type="molecule type" value="Genomic_DNA"/>
</dbReference>
<comment type="caution">
    <text evidence="2">The sequence shown here is derived from an EMBL/GenBank/DDBJ whole genome shotgun (WGS) entry which is preliminary data.</text>
</comment>